<dbReference type="PANTHER" id="PTHR43092:SF2">
    <property type="entry name" value="HERCYNYLCYSTEINE SULFOXIDE LYASE"/>
    <property type="match status" value="1"/>
</dbReference>
<proteinExistence type="predicted"/>
<evidence type="ECO:0000256" key="1">
    <source>
        <dbReference type="ARBA" id="ARBA00022898"/>
    </source>
</evidence>
<dbReference type="Pfam" id="PF00266">
    <property type="entry name" value="Aminotran_5"/>
    <property type="match status" value="1"/>
</dbReference>
<dbReference type="InterPro" id="IPR000192">
    <property type="entry name" value="Aminotrans_V_dom"/>
</dbReference>
<evidence type="ECO:0000313" key="4">
    <source>
        <dbReference type="RefSeq" id="XP_035826600.1"/>
    </source>
</evidence>
<keyword evidence="3" id="KW-1185">Reference proteome</keyword>
<dbReference type="SUPFAM" id="SSF53383">
    <property type="entry name" value="PLP-dependent transferases"/>
    <property type="match status" value="1"/>
</dbReference>
<dbReference type="RefSeq" id="XP_035826600.1">
    <property type="nucleotide sequence ID" value="XM_035970707.1"/>
</dbReference>
<dbReference type="Proteomes" id="UP000694888">
    <property type="component" value="Unplaced"/>
</dbReference>
<evidence type="ECO:0000259" key="2">
    <source>
        <dbReference type="Pfam" id="PF00266"/>
    </source>
</evidence>
<name>A0ABM1VW08_APLCA</name>
<feature type="domain" description="Aminotransferase class V" evidence="2">
    <location>
        <begin position="2"/>
        <end position="141"/>
    </location>
</feature>
<dbReference type="InterPro" id="IPR015424">
    <property type="entry name" value="PyrdxlP-dep_Trfase"/>
</dbReference>
<evidence type="ECO:0000313" key="3">
    <source>
        <dbReference type="Proteomes" id="UP000694888"/>
    </source>
</evidence>
<dbReference type="PANTHER" id="PTHR43092">
    <property type="entry name" value="L-CYSTEINE DESULFHYDRASE"/>
    <property type="match status" value="1"/>
</dbReference>
<dbReference type="Gene3D" id="3.40.640.10">
    <property type="entry name" value="Type I PLP-dependent aspartate aminotransferase-like (Major domain)"/>
    <property type="match status" value="1"/>
</dbReference>
<protein>
    <submittedName>
        <fullName evidence="4">L-cysteine desulfhydrase</fullName>
    </submittedName>
</protein>
<accession>A0ABM1VW08</accession>
<dbReference type="GeneID" id="101850732"/>
<dbReference type="InterPro" id="IPR015421">
    <property type="entry name" value="PyrdxlP-dep_Trfase_major"/>
</dbReference>
<sequence>MPVEEMVQMCRKRNVLSFIDGAHALGSLEFNISAIDPDFYVSNAHKWLSCPKGAAFLYVKKSWQEMIRPAVISHGLGSGFSSEFIWSGLHDYSPMLSLHTVLDFWLAVGPQNIRTYMHKMAQEGASVLTKSWETRLAAPAEMFGSMVLVELPASIHSMFQTLDYSAAESIQNSLYHDYNIEQKDKMFLIASDVRVAVAHLVHQTYIPEETLSILIDAQCLCLKICSHRKTNRQDLPLPNQVSIISMCKQEEVTDVWTNPGEYSRFVNWNGPQDC</sequence>
<gene>
    <name evidence="4" type="primary">LOC101850732</name>
</gene>
<keyword evidence="1" id="KW-0663">Pyridoxal phosphate</keyword>
<reference evidence="4" key="1">
    <citation type="submission" date="2025-08" db="UniProtKB">
        <authorList>
            <consortium name="RefSeq"/>
        </authorList>
    </citation>
    <scope>IDENTIFICATION</scope>
</reference>
<organism evidence="3 4">
    <name type="scientific">Aplysia californica</name>
    <name type="common">California sea hare</name>
    <dbReference type="NCBI Taxonomy" id="6500"/>
    <lineage>
        <taxon>Eukaryota</taxon>
        <taxon>Metazoa</taxon>
        <taxon>Spiralia</taxon>
        <taxon>Lophotrochozoa</taxon>
        <taxon>Mollusca</taxon>
        <taxon>Gastropoda</taxon>
        <taxon>Heterobranchia</taxon>
        <taxon>Euthyneura</taxon>
        <taxon>Tectipleura</taxon>
        <taxon>Aplysiida</taxon>
        <taxon>Aplysioidea</taxon>
        <taxon>Aplysiidae</taxon>
        <taxon>Aplysia</taxon>
    </lineage>
</organism>